<reference evidence="1 2" key="1">
    <citation type="submission" date="2020-08" db="EMBL/GenBank/DDBJ databases">
        <title>Sequencing the genomes of 1000 actinobacteria strains.</title>
        <authorList>
            <person name="Klenk H.-P."/>
        </authorList>
    </citation>
    <scope>NUCLEOTIDE SEQUENCE [LARGE SCALE GENOMIC DNA]</scope>
    <source>
        <strain evidence="1 2">DSM 45272</strain>
    </source>
</reference>
<dbReference type="AlphaFoldDB" id="A0A841B9K4"/>
<dbReference type="Proteomes" id="UP000580861">
    <property type="component" value="Unassembled WGS sequence"/>
</dbReference>
<gene>
    <name evidence="1" type="ORF">HDA45_007656</name>
</gene>
<keyword evidence="2" id="KW-1185">Reference proteome</keyword>
<dbReference type="EMBL" id="JACHMX010000001">
    <property type="protein sequence ID" value="MBB5857569.1"/>
    <property type="molecule type" value="Genomic_DNA"/>
</dbReference>
<accession>A0A841B9K4</accession>
<comment type="caution">
    <text evidence="1">The sequence shown here is derived from an EMBL/GenBank/DDBJ whole genome shotgun (WGS) entry which is preliminary data.</text>
</comment>
<evidence type="ECO:0000313" key="2">
    <source>
        <dbReference type="Proteomes" id="UP000580861"/>
    </source>
</evidence>
<name>A0A841B9K4_9PSEU</name>
<evidence type="ECO:0000313" key="1">
    <source>
        <dbReference type="EMBL" id="MBB5857569.1"/>
    </source>
</evidence>
<protein>
    <submittedName>
        <fullName evidence="1">Uncharacterized protein</fullName>
    </submittedName>
</protein>
<sequence length="145" mass="15201">MGNEEDQGQDVLCGVCGARQPDSDGFCDLWGSWLAGQSPGDGYSQPVSTPAVLLETTAWVATAVASGVLGNAAYDALKATYDKITRRTPLLREQADRDVLLAQLAVAARCGELGLPVPDHSGLRCTGAYASDSEKRVSLESTIGE</sequence>
<dbReference type="RefSeq" id="WP_184903794.1">
    <property type="nucleotide sequence ID" value="NZ_JACHMX010000001.1"/>
</dbReference>
<proteinExistence type="predicted"/>
<organism evidence="1 2">
    <name type="scientific">Amycolatopsis umgeniensis</name>
    <dbReference type="NCBI Taxonomy" id="336628"/>
    <lineage>
        <taxon>Bacteria</taxon>
        <taxon>Bacillati</taxon>
        <taxon>Actinomycetota</taxon>
        <taxon>Actinomycetes</taxon>
        <taxon>Pseudonocardiales</taxon>
        <taxon>Pseudonocardiaceae</taxon>
        <taxon>Amycolatopsis</taxon>
    </lineage>
</organism>